<dbReference type="Gene3D" id="3.30.70.20">
    <property type="match status" value="1"/>
</dbReference>
<dbReference type="GO" id="GO:0046872">
    <property type="term" value="F:metal ion binding"/>
    <property type="evidence" value="ECO:0007669"/>
    <property type="project" value="UniProtKB-KW"/>
</dbReference>
<name>A0A077LTE7_9MICO</name>
<proteinExistence type="inferred from homology"/>
<comment type="similarity">
    <text evidence="2">Belongs to the complex I 20 kDa subunit family.</text>
</comment>
<keyword evidence="5" id="KW-0408">Iron</keyword>
<dbReference type="PROSITE" id="PS51379">
    <property type="entry name" value="4FE4S_FER_2"/>
    <property type="match status" value="1"/>
</dbReference>
<keyword evidence="6" id="KW-0411">Iron-sulfur</keyword>
<evidence type="ECO:0000256" key="1">
    <source>
        <dbReference type="ARBA" id="ARBA00001966"/>
    </source>
</evidence>
<organism evidence="8 9">
    <name type="scientific">Nostocoides japonicum T1-X7</name>
    <dbReference type="NCBI Taxonomy" id="1194083"/>
    <lineage>
        <taxon>Bacteria</taxon>
        <taxon>Bacillati</taxon>
        <taxon>Actinomycetota</taxon>
        <taxon>Actinomycetes</taxon>
        <taxon>Micrococcales</taxon>
        <taxon>Intrasporangiaceae</taxon>
        <taxon>Nostocoides</taxon>
    </lineage>
</organism>
<dbReference type="Proteomes" id="UP000035721">
    <property type="component" value="Unassembled WGS sequence"/>
</dbReference>
<dbReference type="PANTHER" id="PTHR42989:SF1">
    <property type="entry name" value="FORMATE HYDROGENLYASE SUBUNIT 7-RELATED"/>
    <property type="match status" value="1"/>
</dbReference>
<keyword evidence="8" id="KW-0830">Ubiquinone</keyword>
<protein>
    <submittedName>
        <fullName evidence="8">NADH ubiquinone oxidoreductase, 20 kDa subunit</fullName>
    </submittedName>
</protein>
<comment type="caution">
    <text evidence="8">The sequence shown here is derived from an EMBL/GenBank/DDBJ whole genome shotgun (WGS) entry which is preliminary data.</text>
</comment>
<dbReference type="AlphaFoldDB" id="A0A077LTE7"/>
<dbReference type="STRING" id="1194083.BN12_1440007"/>
<dbReference type="InterPro" id="IPR052375">
    <property type="entry name" value="Complex_I_20kDa-like"/>
</dbReference>
<dbReference type="Pfam" id="PF01058">
    <property type="entry name" value="Oxidored_q6"/>
    <property type="match status" value="1"/>
</dbReference>
<keyword evidence="9" id="KW-1185">Reference proteome</keyword>
<comment type="cofactor">
    <cofactor evidence="1">
        <name>[4Fe-4S] cluster</name>
        <dbReference type="ChEBI" id="CHEBI:49883"/>
    </cofactor>
</comment>
<evidence type="ECO:0000313" key="9">
    <source>
        <dbReference type="Proteomes" id="UP000035721"/>
    </source>
</evidence>
<dbReference type="EMBL" id="CAJB01000051">
    <property type="protein sequence ID" value="CCH76748.1"/>
    <property type="molecule type" value="Genomic_DNA"/>
</dbReference>
<accession>A0A077LTE7</accession>
<dbReference type="OrthoDB" id="9786737at2"/>
<keyword evidence="4" id="KW-0479">Metal-binding</keyword>
<reference evidence="8 9" key="1">
    <citation type="journal article" date="2013" name="ISME J.">
        <title>A metabolic model for members of the genus Tetrasphaera involved in enhanced biological phosphorus removal.</title>
        <authorList>
            <person name="Kristiansen R."/>
            <person name="Nguyen H.T.T."/>
            <person name="Saunders A.M."/>
            <person name="Nielsen J.L."/>
            <person name="Wimmer R."/>
            <person name="Le V.Q."/>
            <person name="McIlroy S.J."/>
            <person name="Petrovski S."/>
            <person name="Seviour R.J."/>
            <person name="Calteau A."/>
            <person name="Nielsen K.L."/>
            <person name="Nielsen P.H."/>
        </authorList>
    </citation>
    <scope>NUCLEOTIDE SEQUENCE [LARGE SCALE GENOMIC DNA]</scope>
    <source>
        <strain evidence="8 9">T1-X7</strain>
    </source>
</reference>
<evidence type="ECO:0000256" key="5">
    <source>
        <dbReference type="ARBA" id="ARBA00023004"/>
    </source>
</evidence>
<evidence type="ECO:0000256" key="6">
    <source>
        <dbReference type="ARBA" id="ARBA00023014"/>
    </source>
</evidence>
<evidence type="ECO:0000313" key="8">
    <source>
        <dbReference type="EMBL" id="CCH76748.1"/>
    </source>
</evidence>
<evidence type="ECO:0000256" key="4">
    <source>
        <dbReference type="ARBA" id="ARBA00022723"/>
    </source>
</evidence>
<sequence>MPLPWALRGLLNGTLTTRYPGRSDPYLDGFAATVEVVGGRDPDPPGVLPTQEALDAVCPTGALHRSESGDPVVTVDRGACIACGRCVLAYPEVFAWRRGADVAALTRGALVVPSADDTEEAVAAVRRALADRVRGLRRSVHIRHVDAGSDGSDEWEVQALLNPVYDVNRLGIFFTASPRHADILLVTGVGAPGMRAPLHRTREAMPDPVVVVAVGTDAVSGGLFRHGYGSSGGVGDLVDVDVWVPGSPASPFSILHGLLLALDRVPAERAPADGSDR</sequence>
<evidence type="ECO:0000256" key="2">
    <source>
        <dbReference type="ARBA" id="ARBA00009173"/>
    </source>
</evidence>
<gene>
    <name evidence="8" type="ORF">BN12_1440007</name>
</gene>
<dbReference type="InterPro" id="IPR006137">
    <property type="entry name" value="NADH_UbQ_OxRdtase-like_20kDa"/>
</dbReference>
<dbReference type="SUPFAM" id="SSF56770">
    <property type="entry name" value="HydA/Nqo6-like"/>
    <property type="match status" value="1"/>
</dbReference>
<dbReference type="SUPFAM" id="SSF54862">
    <property type="entry name" value="4Fe-4S ferredoxins"/>
    <property type="match status" value="1"/>
</dbReference>
<dbReference type="Gene3D" id="3.40.50.12280">
    <property type="match status" value="1"/>
</dbReference>
<dbReference type="GO" id="GO:0051539">
    <property type="term" value="F:4 iron, 4 sulfur cluster binding"/>
    <property type="evidence" value="ECO:0007669"/>
    <property type="project" value="UniProtKB-KW"/>
</dbReference>
<keyword evidence="3" id="KW-0004">4Fe-4S</keyword>
<dbReference type="RefSeq" id="WP_157635502.1">
    <property type="nucleotide sequence ID" value="NZ_HF570958.1"/>
</dbReference>
<evidence type="ECO:0000259" key="7">
    <source>
        <dbReference type="PROSITE" id="PS51379"/>
    </source>
</evidence>
<feature type="domain" description="4Fe-4S ferredoxin-type" evidence="7">
    <location>
        <begin position="71"/>
        <end position="99"/>
    </location>
</feature>
<dbReference type="Pfam" id="PF13459">
    <property type="entry name" value="Fer4_15"/>
    <property type="match status" value="1"/>
</dbReference>
<evidence type="ECO:0000256" key="3">
    <source>
        <dbReference type="ARBA" id="ARBA00022485"/>
    </source>
</evidence>
<dbReference type="InterPro" id="IPR017896">
    <property type="entry name" value="4Fe4S_Fe-S-bd"/>
</dbReference>
<dbReference type="PANTHER" id="PTHR42989">
    <property type="entry name" value="HYDROGENASE-4 COMPONENT I"/>
    <property type="match status" value="1"/>
</dbReference>